<dbReference type="EnsemblBacteria" id="AAM02598">
    <property type="protein sequence ID" value="AAM02598"/>
    <property type="gene ID" value="MK1385"/>
</dbReference>
<name>Q8TVK4_METKA</name>
<dbReference type="EMBL" id="AE009439">
    <property type="protein sequence ID" value="AAM02598.1"/>
    <property type="molecule type" value="Genomic_DNA"/>
</dbReference>
<gene>
    <name evidence="2" type="primary">nifD</name>
    <name evidence="2" type="ordered locus">MK1385</name>
</gene>
<evidence type="ECO:0000313" key="3">
    <source>
        <dbReference type="Proteomes" id="UP000001826"/>
    </source>
</evidence>
<dbReference type="PANTHER" id="PTHR42846">
    <property type="entry name" value="NI-SIROHYDROCHLORIN A,C-DIAMIDE REDUCTIVE CYCLASE COMPLEX, COMPONENT CFBD"/>
    <property type="match status" value="1"/>
</dbReference>
<dbReference type="GeneID" id="1477980"/>
<reference evidence="2 3" key="1">
    <citation type="journal article" date="2002" name="Proc. Natl. Acad. Sci. U.S.A.">
        <title>The complete genome of hyperthermophile Methanopyrus kandleri AV19 and monophyly of archaeal methanogens.</title>
        <authorList>
            <person name="Slesarev A.I."/>
            <person name="Mezhevaya K.V."/>
            <person name="Makarova K.S."/>
            <person name="Polushin N.N."/>
            <person name="Shcherbinina O.V."/>
            <person name="Shakhova V.V."/>
            <person name="Belova G.I."/>
            <person name="Aravind L."/>
            <person name="Natale D.A."/>
            <person name="Rogozin I.B."/>
            <person name="Tatusov R.L."/>
            <person name="Wolf Y.I."/>
            <person name="Stetter K.O."/>
            <person name="Malykh A.G."/>
            <person name="Koonin E.V."/>
            <person name="Kozyavkin S.A."/>
        </authorList>
    </citation>
    <scope>NUCLEOTIDE SEQUENCE [LARGE SCALE GENOMIC DNA]</scope>
    <source>
        <strain evidence="3">AV19 / DSM 6324 / JCM 9639 / NBRC 100938</strain>
    </source>
</reference>
<organism evidence="2 3">
    <name type="scientific">Methanopyrus kandleri (strain AV19 / DSM 6324 / JCM 9639 / NBRC 100938)</name>
    <dbReference type="NCBI Taxonomy" id="190192"/>
    <lineage>
        <taxon>Archaea</taxon>
        <taxon>Methanobacteriati</taxon>
        <taxon>Methanobacteriota</taxon>
        <taxon>Methanomada group</taxon>
        <taxon>Methanopyri</taxon>
        <taxon>Methanopyrales</taxon>
        <taxon>Methanopyraceae</taxon>
        <taxon>Methanopyrus</taxon>
    </lineage>
</organism>
<feature type="domain" description="Nitrogenase/oxidoreductase component 1" evidence="1">
    <location>
        <begin position="24"/>
        <end position="139"/>
    </location>
</feature>
<dbReference type="InterPro" id="IPR017675">
    <property type="entry name" value="CfbD"/>
</dbReference>
<dbReference type="NCBIfam" id="TIGR03282">
    <property type="entry name" value="methan_mark_13"/>
    <property type="match status" value="1"/>
</dbReference>
<dbReference type="InParanoid" id="Q8TVK4"/>
<dbReference type="InterPro" id="IPR000510">
    <property type="entry name" value="Nase/OxRdtase_comp1"/>
</dbReference>
<dbReference type="PaxDb" id="190192-MK1385"/>
<dbReference type="STRING" id="190192.MK1385"/>
<dbReference type="Pfam" id="PF00148">
    <property type="entry name" value="Oxidored_nitro"/>
    <property type="match status" value="1"/>
</dbReference>
<dbReference type="PATRIC" id="fig|190192.8.peg.1540"/>
<evidence type="ECO:0000259" key="1">
    <source>
        <dbReference type="Pfam" id="PF00148"/>
    </source>
</evidence>
<dbReference type="AlphaFoldDB" id="Q8TVK4"/>
<keyword evidence="3" id="KW-1185">Reference proteome</keyword>
<dbReference type="RefSeq" id="WP_011019753.1">
    <property type="nucleotide sequence ID" value="NC_003551.1"/>
</dbReference>
<proteinExistence type="predicted"/>
<dbReference type="Gene3D" id="3.40.50.1980">
    <property type="entry name" value="Nitrogenase molybdenum iron protein domain"/>
    <property type="match status" value="1"/>
</dbReference>
<dbReference type="SUPFAM" id="SSF53807">
    <property type="entry name" value="Helical backbone' metal receptor"/>
    <property type="match status" value="1"/>
</dbReference>
<dbReference type="FunCoup" id="Q8TVK4">
    <property type="interactions" value="85"/>
</dbReference>
<dbReference type="Proteomes" id="UP000001826">
    <property type="component" value="Chromosome"/>
</dbReference>
<accession>Q8TVK4</accession>
<dbReference type="GO" id="GO:0016491">
    <property type="term" value="F:oxidoreductase activity"/>
    <property type="evidence" value="ECO:0007669"/>
    <property type="project" value="InterPro"/>
</dbReference>
<protein>
    <submittedName>
        <fullName evidence="2">Nitrogenase molybdenum-iron subunit</fullName>
    </submittedName>
</protein>
<sequence length="349" mass="38156">MSTWHPRPGPIPAAMYTLRDLLADAVVLHGPKGCCFRTARLLEKDGVRVFVTGMEEDDFVFGALEKLVELLEYVEERLEPELIGVVGTCVSSIIGEDLEAAVEEADVDATVVTVEVHNGMGPNTEGVIRTLERAAEAGVIPEGEVERQKRLMRAAAELERRRGMASREYLEPWSGHDPSEVARVLLSSEDVLAILNAKKETAYLFADPVLEVGKRGAWVLANLSPESGLPKVRRDAEVIGSIFREEGIEFEVTGSLDEYAVTGELLAEKIEEFDPDSVLITGIPHAVAPEELDVDATFVAVTDGLREASALRELGYDYVVVEEEAHARVLGRREIVPSDLGEAIRQLSA</sequence>
<dbReference type="HOGENOM" id="CLU_782144_0_0_2"/>
<dbReference type="PANTHER" id="PTHR42846:SF1">
    <property type="entry name" value="NI-SIROHYDROCHLORIN A,C-DIAMIDE REDUCTIVE CYCLASE COMPLEX, COMPONENT CFBD"/>
    <property type="match status" value="1"/>
</dbReference>
<evidence type="ECO:0000313" key="2">
    <source>
        <dbReference type="EMBL" id="AAM02598.1"/>
    </source>
</evidence>
<dbReference type="KEGG" id="mka:MK1385"/>
<dbReference type="InterPro" id="IPR052673">
    <property type="entry name" value="Ni-siroh_cyclase_CfbD"/>
</dbReference>